<dbReference type="AlphaFoldDB" id="A0A9P1CFW1"/>
<protein>
    <submittedName>
        <fullName evidence="1">Uncharacterized protein</fullName>
    </submittedName>
</protein>
<dbReference type="Proteomes" id="UP001152797">
    <property type="component" value="Unassembled WGS sequence"/>
</dbReference>
<dbReference type="EMBL" id="CAMXCT010001421">
    <property type="protein sequence ID" value="CAI3989933.1"/>
    <property type="molecule type" value="Genomic_DNA"/>
</dbReference>
<accession>A0A9P1CFW1</accession>
<reference evidence="1" key="1">
    <citation type="submission" date="2022-10" db="EMBL/GenBank/DDBJ databases">
        <authorList>
            <person name="Chen Y."/>
            <person name="Dougan E. K."/>
            <person name="Chan C."/>
            <person name="Rhodes N."/>
            <person name="Thang M."/>
        </authorList>
    </citation>
    <scope>NUCLEOTIDE SEQUENCE</scope>
</reference>
<proteinExistence type="predicted"/>
<sequence length="290" mass="32850">MSLEAPWRDTMGLRRSTSPSWCQEGDIPLLQIPGMGQNAILPDSCHVFHLGWGVDLAASGLALMARRGCFDGRSFDNRLHDAYKRFTRWCYENNKTTGISGWSTRKLDMKSQNDWPTSLGSCNSKAYDTALVLQWMECCLDNIDPWDCSEDDFLKGLKYAVATSNMFFKTLRSCGVFIAEPKKSVVYFVGQAMCEAYGHLASKCFANNLKLFRLRPKVHFQQHLTLLMGPTSAPVAFSALNFSCWADEDYIGRISRLSRSVHPLRSSYRCIQKALGLYKCQFLNWKPASD</sequence>
<evidence type="ECO:0000313" key="3">
    <source>
        <dbReference type="Proteomes" id="UP001152797"/>
    </source>
</evidence>
<name>A0A9P1CFW1_9DINO</name>
<evidence type="ECO:0000313" key="1">
    <source>
        <dbReference type="EMBL" id="CAI3989933.1"/>
    </source>
</evidence>
<dbReference type="OrthoDB" id="409692at2759"/>
<keyword evidence="3" id="KW-1185">Reference proteome</keyword>
<gene>
    <name evidence="1" type="ORF">C1SCF055_LOCUS16961</name>
</gene>
<reference evidence="2 3" key="2">
    <citation type="submission" date="2024-05" db="EMBL/GenBank/DDBJ databases">
        <authorList>
            <person name="Chen Y."/>
            <person name="Shah S."/>
            <person name="Dougan E. K."/>
            <person name="Thang M."/>
            <person name="Chan C."/>
        </authorList>
    </citation>
    <scope>NUCLEOTIDE SEQUENCE [LARGE SCALE GENOMIC DNA]</scope>
</reference>
<dbReference type="EMBL" id="CAMXCT020001421">
    <property type="protein sequence ID" value="CAL1143308.1"/>
    <property type="molecule type" value="Genomic_DNA"/>
</dbReference>
<dbReference type="EMBL" id="CAMXCT030001421">
    <property type="protein sequence ID" value="CAL4777245.1"/>
    <property type="molecule type" value="Genomic_DNA"/>
</dbReference>
<comment type="caution">
    <text evidence="1">The sequence shown here is derived from an EMBL/GenBank/DDBJ whole genome shotgun (WGS) entry which is preliminary data.</text>
</comment>
<evidence type="ECO:0000313" key="2">
    <source>
        <dbReference type="EMBL" id="CAL4777245.1"/>
    </source>
</evidence>
<organism evidence="1">
    <name type="scientific">Cladocopium goreaui</name>
    <dbReference type="NCBI Taxonomy" id="2562237"/>
    <lineage>
        <taxon>Eukaryota</taxon>
        <taxon>Sar</taxon>
        <taxon>Alveolata</taxon>
        <taxon>Dinophyceae</taxon>
        <taxon>Suessiales</taxon>
        <taxon>Symbiodiniaceae</taxon>
        <taxon>Cladocopium</taxon>
    </lineage>
</organism>